<gene>
    <name evidence="1" type="ORF">IE331_15055</name>
</gene>
<proteinExistence type="predicted"/>
<dbReference type="RefSeq" id="WP_192144273.1">
    <property type="nucleotide sequence ID" value="NZ_JACYXZ010000004.1"/>
</dbReference>
<keyword evidence="2" id="KW-1185">Reference proteome</keyword>
<name>A0A927Q3V7_9ACTN</name>
<dbReference type="Gene3D" id="3.40.960.10">
    <property type="entry name" value="VSR Endonuclease"/>
    <property type="match status" value="1"/>
</dbReference>
<dbReference type="EMBL" id="JACYXZ010000004">
    <property type="protein sequence ID" value="MBD8870946.1"/>
    <property type="molecule type" value="Genomic_DNA"/>
</dbReference>
<protein>
    <recommendedName>
        <fullName evidence="3">DUF559 domain-containing protein</fullName>
    </recommendedName>
</protein>
<dbReference type="InterPro" id="IPR011335">
    <property type="entry name" value="Restrct_endonuc-II-like"/>
</dbReference>
<dbReference type="AlphaFoldDB" id="A0A927Q3V7"/>
<accession>A0A927Q3V7</accession>
<organism evidence="1 2">
    <name type="scientific">Nocardioides donggukensis</name>
    <dbReference type="NCBI Taxonomy" id="2774019"/>
    <lineage>
        <taxon>Bacteria</taxon>
        <taxon>Bacillati</taxon>
        <taxon>Actinomycetota</taxon>
        <taxon>Actinomycetes</taxon>
        <taxon>Propionibacteriales</taxon>
        <taxon>Nocardioidaceae</taxon>
        <taxon>Nocardioides</taxon>
    </lineage>
</organism>
<comment type="caution">
    <text evidence="1">The sequence shown here is derived from an EMBL/GenBank/DDBJ whole genome shotgun (WGS) entry which is preliminary data.</text>
</comment>
<evidence type="ECO:0000313" key="2">
    <source>
        <dbReference type="Proteomes" id="UP000616839"/>
    </source>
</evidence>
<dbReference type="SUPFAM" id="SSF52980">
    <property type="entry name" value="Restriction endonuclease-like"/>
    <property type="match status" value="1"/>
</dbReference>
<sequence>MSEHLDDRRPFTRDDAVRHGVDPRILRTSRYRRIFRGIWIRTDAWQETTPIEAALALHPEGAVASHFSAARLFGLPVPDHPFEHVTVFDPDHRRYRPEIKSHVTIHPMPATSRRGLKAAHPFRTFVDLAGWVSLVDLVAIGDAMVRVLGADPESLVAYCRDSTDYYAGPARLAASYVRTGVDSPMETRLRMLIVLAGLPEPKVNHVLYDRHGNVRRRLDLSYPGIRLIIEYDGRHHIERVEQWSADLERREELEDGDWKVVVVTAADFYRHPTRTLERIRRSLVQRGWGPVPPINPAWAAYFSA</sequence>
<evidence type="ECO:0008006" key="3">
    <source>
        <dbReference type="Google" id="ProtNLM"/>
    </source>
</evidence>
<reference evidence="1" key="1">
    <citation type="submission" date="2020-09" db="EMBL/GenBank/DDBJ databases">
        <title>Nocardioides sp. strain MJB4 16S ribosomal RNA gene Genome sequencing and assembly.</title>
        <authorList>
            <person name="Kim I."/>
        </authorList>
    </citation>
    <scope>NUCLEOTIDE SEQUENCE</scope>
    <source>
        <strain evidence="1">MJB4</strain>
    </source>
</reference>
<evidence type="ECO:0000313" key="1">
    <source>
        <dbReference type="EMBL" id="MBD8870946.1"/>
    </source>
</evidence>
<dbReference type="Proteomes" id="UP000616839">
    <property type="component" value="Unassembled WGS sequence"/>
</dbReference>